<reference evidence="3" key="1">
    <citation type="submission" date="2016-09" db="EMBL/GenBank/DDBJ databases">
        <authorList>
            <person name="Jeantristanb JTB J.-T."/>
            <person name="Ricardo R."/>
        </authorList>
    </citation>
    <scope>NUCLEOTIDE SEQUENCE [LARGE SCALE GENOMIC DNA]</scope>
</reference>
<feature type="compositionally biased region" description="Polar residues" evidence="1">
    <location>
        <begin position="106"/>
        <end position="118"/>
    </location>
</feature>
<sequence>MDPSGHYSDYLDFSGFDTHAAAGGASSQSLPTTTLPAPAHTQHPHPPPPLQPHSQPGPTPLAQHHGGMFDTTGMVNGEHFLWPINGGGMAFPDAASFLFASTATPCTPKPASSPTISSAARIPLPPHQRSHQQLTPFPPTSASPHDPSSPVSILQQQLQQQHLQMQMQHHHQQQQQWQQLHQTAAQGQQLFRPSSGPPTGDVGTSQGSLGHIASPAAMYQQSLQHQTYRSHHAGGGLTPSSSAGVASAWNTPSPASSASASHTPAAAGPPPPLTTTTNKAAKAAPSSTKDYRPPKKQARLVQPPPVPPPVAQPSIRPAVQYPASSTPVELIPDASPPTTSTSRSETRYSPTKTKGTHSSFASPDSPSRPRLRRTPSDPLLGSNKARSDRDKLTALFTLLDENTWSVEDMLVALSDVPSEEAVKDDVESSEHRKRMMQFLHRQTSVGKTAEQTQGPEEIYRRWIVAREGGDGDDKIMGLDGLYRSMGSEQHGSIIRNILTKDSVPYEEAQADIKMVDAALSRAPSHHALAVHSRELSSPTSSSGYIGRLIIPSDQADILGAWLMSPGRPALANEKDSITPEHMRIYSSLSPFELHARGAELCRVILMRDAVLKTRYGHLGDKLESFVQGPSIVPAKRCGFHEYDDYSLWHHALMSYLQICTRYPSFRDSKPATIDIIPDQSLLPPTLLEISLIERALHVHWETFRQYLLGEGGLLRRAVKAFSGVKTRPMDLMLICDDASAVMHALKKSQKEAGAGERILPYDPRVSEARNAWRQSAYWSENSHIMMWSAMTSHFLEISALYPRFSEGVVSHPLLSSGFFTMRDLPGLEGLLNGIGSDKPTNGTNAGGSK</sequence>
<dbReference type="STRING" id="269621.A0A238FC94"/>
<dbReference type="OrthoDB" id="2536494at2759"/>
<dbReference type="AlphaFoldDB" id="A0A238FC94"/>
<feature type="compositionally biased region" description="Low complexity" evidence="1">
    <location>
        <begin position="336"/>
        <end position="351"/>
    </location>
</feature>
<feature type="region of interest" description="Disordered" evidence="1">
    <location>
        <begin position="22"/>
        <end position="70"/>
    </location>
</feature>
<feature type="compositionally biased region" description="Low complexity" evidence="1">
    <location>
        <begin position="25"/>
        <end position="41"/>
    </location>
</feature>
<accession>A0A238FC94</accession>
<evidence type="ECO:0000256" key="1">
    <source>
        <dbReference type="SAM" id="MobiDB-lite"/>
    </source>
</evidence>
<feature type="compositionally biased region" description="Pro residues" evidence="1">
    <location>
        <begin position="44"/>
        <end position="59"/>
    </location>
</feature>
<name>A0A238FC94_9BASI</name>
<feature type="compositionally biased region" description="Low complexity" evidence="1">
    <location>
        <begin position="154"/>
        <end position="190"/>
    </location>
</feature>
<feature type="region of interest" description="Disordered" evidence="1">
    <location>
        <begin position="106"/>
        <end position="385"/>
    </location>
</feature>
<protein>
    <submittedName>
        <fullName evidence="2">BQ2448_889 protein</fullName>
    </submittedName>
</protein>
<feature type="compositionally biased region" description="Polar residues" evidence="1">
    <location>
        <begin position="352"/>
        <end position="361"/>
    </location>
</feature>
<feature type="compositionally biased region" description="Low complexity" evidence="1">
    <location>
        <begin position="246"/>
        <end position="266"/>
    </location>
</feature>
<keyword evidence="3" id="KW-1185">Reference proteome</keyword>
<feature type="compositionally biased region" description="Low complexity" evidence="1">
    <location>
        <begin position="274"/>
        <end position="288"/>
    </location>
</feature>
<feature type="compositionally biased region" description="Pro residues" evidence="1">
    <location>
        <begin position="302"/>
        <end position="311"/>
    </location>
</feature>
<dbReference type="Proteomes" id="UP000198372">
    <property type="component" value="Unassembled WGS sequence"/>
</dbReference>
<evidence type="ECO:0000313" key="3">
    <source>
        <dbReference type="Proteomes" id="UP000198372"/>
    </source>
</evidence>
<organism evidence="2 3">
    <name type="scientific">Microbotryum intermedium</name>
    <dbReference type="NCBI Taxonomy" id="269621"/>
    <lineage>
        <taxon>Eukaryota</taxon>
        <taxon>Fungi</taxon>
        <taxon>Dikarya</taxon>
        <taxon>Basidiomycota</taxon>
        <taxon>Pucciniomycotina</taxon>
        <taxon>Microbotryomycetes</taxon>
        <taxon>Microbotryales</taxon>
        <taxon>Microbotryaceae</taxon>
        <taxon>Microbotryum</taxon>
    </lineage>
</organism>
<dbReference type="EMBL" id="FMSP01000003">
    <property type="protein sequence ID" value="SCV68768.1"/>
    <property type="molecule type" value="Genomic_DNA"/>
</dbReference>
<proteinExistence type="predicted"/>
<gene>
    <name evidence="2" type="ORF">BQ2448_889</name>
</gene>
<evidence type="ECO:0000313" key="2">
    <source>
        <dbReference type="EMBL" id="SCV68768.1"/>
    </source>
</evidence>